<comment type="similarity">
    <text evidence="1 4 5">Belongs to the bacterial ribosomal protein bL21 family.</text>
</comment>
<dbReference type="GO" id="GO:1990904">
    <property type="term" value="C:ribonucleoprotein complex"/>
    <property type="evidence" value="ECO:0007669"/>
    <property type="project" value="UniProtKB-KW"/>
</dbReference>
<name>A0A4Y9EKH8_9SPHN</name>
<dbReference type="GO" id="GO:0005840">
    <property type="term" value="C:ribosome"/>
    <property type="evidence" value="ECO:0007669"/>
    <property type="project" value="UniProtKB-KW"/>
</dbReference>
<proteinExistence type="inferred from homology"/>
<dbReference type="GO" id="GO:0005737">
    <property type="term" value="C:cytoplasm"/>
    <property type="evidence" value="ECO:0007669"/>
    <property type="project" value="UniProtKB-ARBA"/>
</dbReference>
<dbReference type="InterPro" id="IPR028909">
    <property type="entry name" value="bL21-like"/>
</dbReference>
<dbReference type="GO" id="GO:0019843">
    <property type="term" value="F:rRNA binding"/>
    <property type="evidence" value="ECO:0007669"/>
    <property type="project" value="UniProtKB-UniRule"/>
</dbReference>
<keyword evidence="3 4" id="KW-0687">Ribonucleoprotein</keyword>
<dbReference type="RefSeq" id="WP_135246708.1">
    <property type="nucleotide sequence ID" value="NZ_SIHO01000003.1"/>
</dbReference>
<keyword evidence="4 5" id="KW-0694">RNA-binding</keyword>
<protein>
    <recommendedName>
        <fullName evidence="4">Large ribosomal subunit protein bL21</fullName>
    </recommendedName>
</protein>
<dbReference type="PANTHER" id="PTHR21349:SF0">
    <property type="entry name" value="LARGE RIBOSOMAL SUBUNIT PROTEIN BL21M"/>
    <property type="match status" value="1"/>
</dbReference>
<comment type="subunit">
    <text evidence="4">Part of the 50S ribosomal subunit. Contacts protein L20.</text>
</comment>
<evidence type="ECO:0000256" key="4">
    <source>
        <dbReference type="HAMAP-Rule" id="MF_01363"/>
    </source>
</evidence>
<dbReference type="PANTHER" id="PTHR21349">
    <property type="entry name" value="50S RIBOSOMAL PROTEIN L21"/>
    <property type="match status" value="1"/>
</dbReference>
<reference evidence="6 7" key="1">
    <citation type="submission" date="2019-02" db="EMBL/GenBank/DDBJ databases">
        <title>Polymorphobacter sp. isolated from the lake at the Tibet of China.</title>
        <authorList>
            <person name="Li A."/>
        </authorList>
    </citation>
    <scope>NUCLEOTIDE SEQUENCE [LARGE SCALE GENOMIC DNA]</scope>
    <source>
        <strain evidence="6 7">DJ1R-1</strain>
    </source>
</reference>
<dbReference type="InterPro" id="IPR036164">
    <property type="entry name" value="bL21-like_sf"/>
</dbReference>
<sequence>MFAVVRTGGKQYRVATDDKIIVERLDGEAGQTIALDVLMLSDGGVIKDAKGASVTAEIVAQTKGDKVIIFKKKRRHNYRRKNGHRQQLTVLKIVSVG</sequence>
<dbReference type="Proteomes" id="UP000297737">
    <property type="component" value="Unassembled WGS sequence"/>
</dbReference>
<dbReference type="AlphaFoldDB" id="A0A4Y9EKH8"/>
<comment type="function">
    <text evidence="4 5">This protein binds to 23S rRNA in the presence of protein L20.</text>
</comment>
<dbReference type="EMBL" id="SIHO01000003">
    <property type="protein sequence ID" value="TFU01204.1"/>
    <property type="molecule type" value="Genomic_DNA"/>
</dbReference>
<gene>
    <name evidence="4 6" type="primary">rplU</name>
    <name evidence="6" type="ORF">EUV02_12935</name>
</gene>
<evidence type="ECO:0000256" key="1">
    <source>
        <dbReference type="ARBA" id="ARBA00008563"/>
    </source>
</evidence>
<organism evidence="6 7">
    <name type="scientific">Glacieibacterium arshaanense</name>
    <dbReference type="NCBI Taxonomy" id="2511025"/>
    <lineage>
        <taxon>Bacteria</taxon>
        <taxon>Pseudomonadati</taxon>
        <taxon>Pseudomonadota</taxon>
        <taxon>Alphaproteobacteria</taxon>
        <taxon>Sphingomonadales</taxon>
        <taxon>Sphingosinicellaceae</taxon>
        <taxon>Glacieibacterium</taxon>
    </lineage>
</organism>
<evidence type="ECO:0000313" key="6">
    <source>
        <dbReference type="EMBL" id="TFU01204.1"/>
    </source>
</evidence>
<dbReference type="OrthoDB" id="9813334at2"/>
<accession>A0A4Y9EKH8</accession>
<dbReference type="SUPFAM" id="SSF141091">
    <property type="entry name" value="L21p-like"/>
    <property type="match status" value="1"/>
</dbReference>
<dbReference type="NCBIfam" id="TIGR00061">
    <property type="entry name" value="L21"/>
    <property type="match status" value="1"/>
</dbReference>
<evidence type="ECO:0000256" key="2">
    <source>
        <dbReference type="ARBA" id="ARBA00022980"/>
    </source>
</evidence>
<evidence type="ECO:0000256" key="5">
    <source>
        <dbReference type="RuleBase" id="RU000562"/>
    </source>
</evidence>
<keyword evidence="2 4" id="KW-0689">Ribosomal protein</keyword>
<dbReference type="GO" id="GO:0003735">
    <property type="term" value="F:structural constituent of ribosome"/>
    <property type="evidence" value="ECO:0007669"/>
    <property type="project" value="InterPro"/>
</dbReference>
<evidence type="ECO:0000313" key="7">
    <source>
        <dbReference type="Proteomes" id="UP000297737"/>
    </source>
</evidence>
<dbReference type="GO" id="GO:0006412">
    <property type="term" value="P:translation"/>
    <property type="evidence" value="ECO:0007669"/>
    <property type="project" value="UniProtKB-UniRule"/>
</dbReference>
<dbReference type="InterPro" id="IPR001787">
    <property type="entry name" value="Ribosomal_bL21"/>
</dbReference>
<evidence type="ECO:0000256" key="3">
    <source>
        <dbReference type="ARBA" id="ARBA00023274"/>
    </source>
</evidence>
<dbReference type="HAMAP" id="MF_01363">
    <property type="entry name" value="Ribosomal_bL21"/>
    <property type="match status" value="1"/>
</dbReference>
<keyword evidence="7" id="KW-1185">Reference proteome</keyword>
<dbReference type="Pfam" id="PF00829">
    <property type="entry name" value="Ribosomal_L21p"/>
    <property type="match status" value="1"/>
</dbReference>
<comment type="caution">
    <text evidence="6">The sequence shown here is derived from an EMBL/GenBank/DDBJ whole genome shotgun (WGS) entry which is preliminary data.</text>
</comment>
<keyword evidence="4 5" id="KW-0699">rRNA-binding</keyword>